<accession>A0A858ZZD8</accession>
<evidence type="ECO:0000256" key="1">
    <source>
        <dbReference type="ARBA" id="ARBA00006987"/>
    </source>
</evidence>
<evidence type="ECO:0000313" key="4">
    <source>
        <dbReference type="Proteomes" id="UP000500755"/>
    </source>
</evidence>
<dbReference type="SUPFAM" id="SSF53850">
    <property type="entry name" value="Periplasmic binding protein-like II"/>
    <property type="match status" value="1"/>
</dbReference>
<dbReference type="CDD" id="cd07012">
    <property type="entry name" value="PBP2_Bug_TTT"/>
    <property type="match status" value="1"/>
</dbReference>
<dbReference type="EMBL" id="CP051298">
    <property type="protein sequence ID" value="QKD46365.1"/>
    <property type="molecule type" value="Genomic_DNA"/>
</dbReference>
<sequence>MTTTTRRSPIRVRRPGRASLALLAAASLFGAARAAPAAAWAPTRPVTLVVPYNPGGGTDATARAVASRLAVLWKQPVLVENLGGADGLIGTRRVIEAAPDGYTLLFQVPSILLMKYQRSLKGIDPVARLTPVTAVATSPTAIVVTATLPFKTLPDLVAYCRSKPCNAGSGENSSKVRAQKFAADYQLPNLAVVNYRGTAPIVGDLVSGNLTMAFTGITAAIPLHKSGRLRVLVTNGRDRAHALPEVPTSMEAGWADSYSVTWYGMFAPQGTPPAVAQAIADAVREAGKDPHVREALATAGAEPAFTSPAAFTAMVRDDDARLGALVKRFPLED</sequence>
<name>A0A858ZZD8_9BURK</name>
<evidence type="ECO:0000256" key="2">
    <source>
        <dbReference type="SAM" id="SignalP"/>
    </source>
</evidence>
<dbReference type="PANTHER" id="PTHR42928:SF5">
    <property type="entry name" value="BLR1237 PROTEIN"/>
    <property type="match status" value="1"/>
</dbReference>
<keyword evidence="2" id="KW-0732">Signal</keyword>
<evidence type="ECO:0000313" key="3">
    <source>
        <dbReference type="EMBL" id="QKD46365.1"/>
    </source>
</evidence>
<dbReference type="PANTHER" id="PTHR42928">
    <property type="entry name" value="TRICARBOXYLATE-BINDING PROTEIN"/>
    <property type="match status" value="1"/>
</dbReference>
<dbReference type="Gene3D" id="3.40.190.150">
    <property type="entry name" value="Bordetella uptake gene, domain 1"/>
    <property type="match status" value="1"/>
</dbReference>
<dbReference type="InterPro" id="IPR005064">
    <property type="entry name" value="BUG"/>
</dbReference>
<dbReference type="AlphaFoldDB" id="A0A858ZZD8"/>
<feature type="signal peptide" evidence="2">
    <location>
        <begin position="1"/>
        <end position="34"/>
    </location>
</feature>
<comment type="similarity">
    <text evidence="1">Belongs to the UPF0065 (bug) family.</text>
</comment>
<feature type="chain" id="PRO_5032447539" evidence="2">
    <location>
        <begin position="35"/>
        <end position="333"/>
    </location>
</feature>
<dbReference type="InterPro" id="IPR042100">
    <property type="entry name" value="Bug_dom1"/>
</dbReference>
<organism evidence="3 4">
    <name type="scientific">Alicycliphilus denitrificans</name>
    <dbReference type="NCBI Taxonomy" id="179636"/>
    <lineage>
        <taxon>Bacteria</taxon>
        <taxon>Pseudomonadati</taxon>
        <taxon>Pseudomonadota</taxon>
        <taxon>Betaproteobacteria</taxon>
        <taxon>Burkholderiales</taxon>
        <taxon>Comamonadaceae</taxon>
        <taxon>Alicycliphilus</taxon>
    </lineage>
</organism>
<gene>
    <name evidence="3" type="ORF">HF896_17860</name>
</gene>
<protein>
    <submittedName>
        <fullName evidence="3">Tripartite tricarboxylate transporter substrate binding protein</fullName>
    </submittedName>
</protein>
<dbReference type="PIRSF" id="PIRSF017082">
    <property type="entry name" value="YflP"/>
    <property type="match status" value="1"/>
</dbReference>
<proteinExistence type="inferred from homology"/>
<dbReference type="Gene3D" id="3.40.190.10">
    <property type="entry name" value="Periplasmic binding protein-like II"/>
    <property type="match status" value="1"/>
</dbReference>
<dbReference type="Pfam" id="PF03401">
    <property type="entry name" value="TctC"/>
    <property type="match status" value="1"/>
</dbReference>
<reference evidence="3 4" key="1">
    <citation type="submission" date="2020-05" db="EMBL/GenBank/DDBJ databases">
        <title>Complete genome sequence of Alicycliphilus denitrificans DP3.</title>
        <authorList>
            <person name="Chen X."/>
        </authorList>
    </citation>
    <scope>NUCLEOTIDE SEQUENCE [LARGE SCALE GENOMIC DNA]</scope>
    <source>
        <strain evidence="3 4">DP3</strain>
    </source>
</reference>
<dbReference type="Proteomes" id="UP000500755">
    <property type="component" value="Chromosome"/>
</dbReference>